<dbReference type="EMBL" id="LFYR01000692">
    <property type="protein sequence ID" value="KMZ70944.1"/>
    <property type="molecule type" value="Genomic_DNA"/>
</dbReference>
<keyword evidence="3" id="KW-0689">Ribosomal protein</keyword>
<dbReference type="Proteomes" id="UP000036987">
    <property type="component" value="Unassembled WGS sequence"/>
</dbReference>
<keyword evidence="4" id="KW-1185">Reference proteome</keyword>
<keyword evidence="3" id="KW-0687">Ribonucleoprotein</keyword>
<name>A0A0K9PPQ2_ZOSMR</name>
<dbReference type="OrthoDB" id="1925408at2759"/>
<dbReference type="AlphaFoldDB" id="A0A0K9PPQ2"/>
<dbReference type="GO" id="GO:0005840">
    <property type="term" value="C:ribosome"/>
    <property type="evidence" value="ECO:0007669"/>
    <property type="project" value="UniProtKB-KW"/>
</dbReference>
<dbReference type="PANTHER" id="PTHR47479:SF2">
    <property type="entry name" value="OS05G0393200 PROTEIN"/>
    <property type="match status" value="1"/>
</dbReference>
<feature type="transmembrane region" description="Helical" evidence="2">
    <location>
        <begin position="54"/>
        <end position="82"/>
    </location>
</feature>
<feature type="transmembrane region" description="Helical" evidence="2">
    <location>
        <begin position="88"/>
        <end position="108"/>
    </location>
</feature>
<protein>
    <submittedName>
        <fullName evidence="3">Ribosomal protein L34e superfamily protein</fullName>
    </submittedName>
</protein>
<keyword evidence="2" id="KW-1133">Transmembrane helix</keyword>
<gene>
    <name evidence="3" type="ORF">ZOSMA_18G00350</name>
</gene>
<sequence length="225" mass="24815">MSATIPPVKSRRRSGGNTAGTISSANSTSNILSSRFTMTCNNHTSSSLITLDNLLLLLILFSCSYLVFSSFSHIIQSLLIFLPSPMPLIPLILGVLVCLVSASIFVSLERGRSCGRARCKRLRDAVEFDVKVQTEEKVRRLVIVEEEEEVWREIADLPWKGGGVGDNPDYECVRKELRRMAPSNGRAVLLFRARCGCPLAKLEGWGPRKGRRIKSASFSKSGVIS</sequence>
<evidence type="ECO:0000313" key="4">
    <source>
        <dbReference type="Proteomes" id="UP000036987"/>
    </source>
</evidence>
<comment type="caution">
    <text evidence="3">The sequence shown here is derived from an EMBL/GenBank/DDBJ whole genome shotgun (WGS) entry which is preliminary data.</text>
</comment>
<keyword evidence="2" id="KW-0812">Transmembrane</keyword>
<accession>A0A0K9PPQ2</accession>
<proteinExistence type="predicted"/>
<evidence type="ECO:0000256" key="1">
    <source>
        <dbReference type="SAM" id="MobiDB-lite"/>
    </source>
</evidence>
<feature type="region of interest" description="Disordered" evidence="1">
    <location>
        <begin position="1"/>
        <end position="22"/>
    </location>
</feature>
<reference evidence="4" key="1">
    <citation type="journal article" date="2016" name="Nature">
        <title>The genome of the seagrass Zostera marina reveals angiosperm adaptation to the sea.</title>
        <authorList>
            <person name="Olsen J.L."/>
            <person name="Rouze P."/>
            <person name="Verhelst B."/>
            <person name="Lin Y.-C."/>
            <person name="Bayer T."/>
            <person name="Collen J."/>
            <person name="Dattolo E."/>
            <person name="De Paoli E."/>
            <person name="Dittami S."/>
            <person name="Maumus F."/>
            <person name="Michel G."/>
            <person name="Kersting A."/>
            <person name="Lauritano C."/>
            <person name="Lohaus R."/>
            <person name="Toepel M."/>
            <person name="Tonon T."/>
            <person name="Vanneste K."/>
            <person name="Amirebrahimi M."/>
            <person name="Brakel J."/>
            <person name="Bostroem C."/>
            <person name="Chovatia M."/>
            <person name="Grimwood J."/>
            <person name="Jenkins J.W."/>
            <person name="Jueterbock A."/>
            <person name="Mraz A."/>
            <person name="Stam W.T."/>
            <person name="Tice H."/>
            <person name="Bornberg-Bauer E."/>
            <person name="Green P.J."/>
            <person name="Pearson G.A."/>
            <person name="Procaccini G."/>
            <person name="Duarte C.M."/>
            <person name="Schmutz J."/>
            <person name="Reusch T.B.H."/>
            <person name="Van de Peer Y."/>
        </authorList>
    </citation>
    <scope>NUCLEOTIDE SEQUENCE [LARGE SCALE GENOMIC DNA]</scope>
    <source>
        <strain evidence="4">cv. Finnish</strain>
    </source>
</reference>
<dbReference type="InterPro" id="IPR044196">
    <property type="entry name" value="At5g19025-like"/>
</dbReference>
<organism evidence="3 4">
    <name type="scientific">Zostera marina</name>
    <name type="common">Eelgrass</name>
    <dbReference type="NCBI Taxonomy" id="29655"/>
    <lineage>
        <taxon>Eukaryota</taxon>
        <taxon>Viridiplantae</taxon>
        <taxon>Streptophyta</taxon>
        <taxon>Embryophyta</taxon>
        <taxon>Tracheophyta</taxon>
        <taxon>Spermatophyta</taxon>
        <taxon>Magnoliopsida</taxon>
        <taxon>Liliopsida</taxon>
        <taxon>Zosteraceae</taxon>
        <taxon>Zostera</taxon>
    </lineage>
</organism>
<keyword evidence="2" id="KW-0472">Membrane</keyword>
<dbReference type="PANTHER" id="PTHR47479">
    <property type="entry name" value="OS05G0393200 PROTEIN"/>
    <property type="match status" value="1"/>
</dbReference>
<dbReference type="OMA" id="FSYIFHS"/>
<evidence type="ECO:0000256" key="2">
    <source>
        <dbReference type="SAM" id="Phobius"/>
    </source>
</evidence>
<evidence type="ECO:0000313" key="3">
    <source>
        <dbReference type="EMBL" id="KMZ70944.1"/>
    </source>
</evidence>